<evidence type="ECO:0000313" key="2">
    <source>
        <dbReference type="Proteomes" id="UP000479293"/>
    </source>
</evidence>
<protein>
    <submittedName>
        <fullName evidence="1">Uncharacterized protein</fullName>
    </submittedName>
</protein>
<reference evidence="1 2" key="1">
    <citation type="submission" date="2019-10" db="EMBL/GenBank/DDBJ databases">
        <title>Draft Genome Sequence of Cytophagaceae sp. SJW1-29.</title>
        <authorList>
            <person name="Choi A."/>
        </authorList>
    </citation>
    <scope>NUCLEOTIDE SEQUENCE [LARGE SCALE GENOMIC DNA]</scope>
    <source>
        <strain evidence="1 2">SJW1-29</strain>
    </source>
</reference>
<sequence length="100" mass="11526">MAIFEDSRGTFWSDGWRWIDTFDRKTGKFTRHSFQEAHSDRLSCPFPKEKNLRSFPTNGIRFFLEDPAGGIWIGTLDGGEPVRSEIGAGDFVQNRRRRSA</sequence>
<dbReference type="EMBL" id="WHLY01000004">
    <property type="protein sequence ID" value="MPR37454.1"/>
    <property type="molecule type" value="Genomic_DNA"/>
</dbReference>
<gene>
    <name evidence="1" type="ORF">GBK04_30040</name>
</gene>
<dbReference type="Gene3D" id="2.130.10.10">
    <property type="entry name" value="YVTN repeat-like/Quinoprotein amine dehydrogenase"/>
    <property type="match status" value="1"/>
</dbReference>
<name>A0A7C9BMG6_9BACT</name>
<evidence type="ECO:0000313" key="1">
    <source>
        <dbReference type="EMBL" id="MPR37454.1"/>
    </source>
</evidence>
<dbReference type="AlphaFoldDB" id="A0A7C9BMG6"/>
<comment type="caution">
    <text evidence="1">The sequence shown here is derived from an EMBL/GenBank/DDBJ whole genome shotgun (WGS) entry which is preliminary data.</text>
</comment>
<accession>A0A7C9BMG6</accession>
<dbReference type="InterPro" id="IPR011110">
    <property type="entry name" value="Reg_prop"/>
</dbReference>
<keyword evidence="2" id="KW-1185">Reference proteome</keyword>
<proteinExistence type="predicted"/>
<dbReference type="InterPro" id="IPR015943">
    <property type="entry name" value="WD40/YVTN_repeat-like_dom_sf"/>
</dbReference>
<dbReference type="Proteomes" id="UP000479293">
    <property type="component" value="Unassembled WGS sequence"/>
</dbReference>
<dbReference type="Pfam" id="PF07494">
    <property type="entry name" value="Reg_prop"/>
    <property type="match status" value="1"/>
</dbReference>
<dbReference type="RefSeq" id="WP_152766955.1">
    <property type="nucleotide sequence ID" value="NZ_WHLY01000004.1"/>
</dbReference>
<organism evidence="1 2">
    <name type="scientific">Salmonirosea aquatica</name>
    <dbReference type="NCBI Taxonomy" id="2654236"/>
    <lineage>
        <taxon>Bacteria</taxon>
        <taxon>Pseudomonadati</taxon>
        <taxon>Bacteroidota</taxon>
        <taxon>Cytophagia</taxon>
        <taxon>Cytophagales</taxon>
        <taxon>Spirosomataceae</taxon>
        <taxon>Salmonirosea</taxon>
    </lineage>
</organism>